<organism evidence="1 2">
    <name type="scientific">Dactylosporangium maewongense</name>
    <dbReference type="NCBI Taxonomy" id="634393"/>
    <lineage>
        <taxon>Bacteria</taxon>
        <taxon>Bacillati</taxon>
        <taxon>Actinomycetota</taxon>
        <taxon>Actinomycetes</taxon>
        <taxon>Micromonosporales</taxon>
        <taxon>Micromonosporaceae</taxon>
        <taxon>Dactylosporangium</taxon>
    </lineage>
</organism>
<sequence>MITDLGPIYADELCLGEETEVAGDGERYIFERDLDGCAPVRLLAGSKSDRQ</sequence>
<dbReference type="EMBL" id="BAAAQD010000067">
    <property type="protein sequence ID" value="GAA1577747.1"/>
    <property type="molecule type" value="Genomic_DNA"/>
</dbReference>
<proteinExistence type="predicted"/>
<evidence type="ECO:0000313" key="2">
    <source>
        <dbReference type="Proteomes" id="UP001501470"/>
    </source>
</evidence>
<gene>
    <name evidence="1" type="ORF">GCM10009827_119460</name>
</gene>
<evidence type="ECO:0000313" key="1">
    <source>
        <dbReference type="EMBL" id="GAA1577747.1"/>
    </source>
</evidence>
<accession>A0ABP4PEJ1</accession>
<keyword evidence="2" id="KW-1185">Reference proteome</keyword>
<dbReference type="Proteomes" id="UP001501470">
    <property type="component" value="Unassembled WGS sequence"/>
</dbReference>
<reference evidence="2" key="1">
    <citation type="journal article" date="2019" name="Int. J. Syst. Evol. Microbiol.">
        <title>The Global Catalogue of Microorganisms (GCM) 10K type strain sequencing project: providing services to taxonomists for standard genome sequencing and annotation.</title>
        <authorList>
            <consortium name="The Broad Institute Genomics Platform"/>
            <consortium name="The Broad Institute Genome Sequencing Center for Infectious Disease"/>
            <person name="Wu L."/>
            <person name="Ma J."/>
        </authorList>
    </citation>
    <scope>NUCLEOTIDE SEQUENCE [LARGE SCALE GENOMIC DNA]</scope>
    <source>
        <strain evidence="2">JCM 15933</strain>
    </source>
</reference>
<protein>
    <submittedName>
        <fullName evidence="1">Uncharacterized protein</fullName>
    </submittedName>
</protein>
<name>A0ABP4PEJ1_9ACTN</name>
<comment type="caution">
    <text evidence="1">The sequence shown here is derived from an EMBL/GenBank/DDBJ whole genome shotgun (WGS) entry which is preliminary data.</text>
</comment>